<dbReference type="CTD" id="78775155"/>
<sequence length="137" mass="15462">MIEPEDVSRKITAWVWSQLGLAILSGISTTEFLIVLTGGFRSLERDPSDMRELNTERTDSDLIIECNICLVEFSASRIPRILKNCKHTICEHCADRTIRNKKITCPMCQTVTEVDGSSSMLTKNHAVLEFVEGIKME</sequence>
<keyword evidence="1" id="KW-0479">Metal-binding</keyword>
<organism evidence="7 8">
    <name type="scientific">Caenorhabditis remanei</name>
    <name type="common">Caenorhabditis vulgaris</name>
    <dbReference type="NCBI Taxonomy" id="31234"/>
    <lineage>
        <taxon>Eukaryota</taxon>
        <taxon>Metazoa</taxon>
        <taxon>Ecdysozoa</taxon>
        <taxon>Nematoda</taxon>
        <taxon>Chromadorea</taxon>
        <taxon>Rhabditida</taxon>
        <taxon>Rhabditina</taxon>
        <taxon>Rhabditomorpha</taxon>
        <taxon>Rhabditoidea</taxon>
        <taxon>Rhabditidae</taxon>
        <taxon>Peloderinae</taxon>
        <taxon>Caenorhabditis</taxon>
    </lineage>
</organism>
<evidence type="ECO:0000256" key="2">
    <source>
        <dbReference type="ARBA" id="ARBA00022771"/>
    </source>
</evidence>
<comment type="caution">
    <text evidence="7">The sequence shown here is derived from an EMBL/GenBank/DDBJ whole genome shotgun (WGS) entry which is preliminary data.</text>
</comment>
<evidence type="ECO:0000256" key="3">
    <source>
        <dbReference type="ARBA" id="ARBA00022833"/>
    </source>
</evidence>
<dbReference type="PROSITE" id="PS50089">
    <property type="entry name" value="ZF_RING_2"/>
    <property type="match status" value="1"/>
</dbReference>
<dbReference type="Pfam" id="PF14634">
    <property type="entry name" value="zf-RING_5"/>
    <property type="match status" value="1"/>
</dbReference>
<protein>
    <recommendedName>
        <fullName evidence="6">RING-type domain-containing protein</fullName>
    </recommendedName>
</protein>
<dbReference type="Gene3D" id="3.30.40.10">
    <property type="entry name" value="Zinc/RING finger domain, C3HC4 (zinc finger)"/>
    <property type="match status" value="1"/>
</dbReference>
<evidence type="ECO:0000256" key="5">
    <source>
        <dbReference type="SAM" id="Phobius"/>
    </source>
</evidence>
<gene>
    <name evidence="7" type="ORF">GCK72_011301</name>
</gene>
<evidence type="ECO:0000313" key="8">
    <source>
        <dbReference type="Proteomes" id="UP000483820"/>
    </source>
</evidence>
<evidence type="ECO:0000259" key="6">
    <source>
        <dbReference type="PROSITE" id="PS50089"/>
    </source>
</evidence>
<dbReference type="GO" id="GO:0008270">
    <property type="term" value="F:zinc ion binding"/>
    <property type="evidence" value="ECO:0007669"/>
    <property type="project" value="UniProtKB-KW"/>
</dbReference>
<feature type="domain" description="RING-type" evidence="6">
    <location>
        <begin position="66"/>
        <end position="109"/>
    </location>
</feature>
<keyword evidence="3" id="KW-0862">Zinc</keyword>
<accession>A0A6A5H834</accession>
<dbReference type="RefSeq" id="XP_053587931.1">
    <property type="nucleotide sequence ID" value="XM_053728354.1"/>
</dbReference>
<evidence type="ECO:0000256" key="4">
    <source>
        <dbReference type="PROSITE-ProRule" id="PRU00175"/>
    </source>
</evidence>
<keyword evidence="2 4" id="KW-0863">Zinc-finger</keyword>
<dbReference type="GeneID" id="78775155"/>
<keyword evidence="5" id="KW-0812">Transmembrane</keyword>
<dbReference type="InterPro" id="IPR052667">
    <property type="entry name" value="E3_ubiquitin-ligase_RING"/>
</dbReference>
<dbReference type="SUPFAM" id="SSF57850">
    <property type="entry name" value="RING/U-box"/>
    <property type="match status" value="1"/>
</dbReference>
<dbReference type="InterPro" id="IPR001841">
    <property type="entry name" value="Znf_RING"/>
</dbReference>
<dbReference type="Proteomes" id="UP000483820">
    <property type="component" value="Chromosome III"/>
</dbReference>
<dbReference type="AlphaFoldDB" id="A0A6A5H834"/>
<dbReference type="SMART" id="SM00184">
    <property type="entry name" value="RING"/>
    <property type="match status" value="1"/>
</dbReference>
<dbReference type="PANTHER" id="PTHR47156">
    <property type="entry name" value="PROTEIN CBG20824"/>
    <property type="match status" value="1"/>
</dbReference>
<keyword evidence="5" id="KW-0472">Membrane</keyword>
<feature type="transmembrane region" description="Helical" evidence="5">
    <location>
        <begin position="20"/>
        <end position="40"/>
    </location>
</feature>
<dbReference type="KEGG" id="crq:GCK72_011301"/>
<reference evidence="7 8" key="1">
    <citation type="submission" date="2019-12" db="EMBL/GenBank/DDBJ databases">
        <title>Chromosome-level assembly of the Caenorhabditis remanei genome.</title>
        <authorList>
            <person name="Teterina A.A."/>
            <person name="Willis J.H."/>
            <person name="Phillips P.C."/>
        </authorList>
    </citation>
    <scope>NUCLEOTIDE SEQUENCE [LARGE SCALE GENOMIC DNA]</scope>
    <source>
        <strain evidence="7 8">PX506</strain>
        <tissue evidence="7">Whole organism</tissue>
    </source>
</reference>
<keyword evidence="5" id="KW-1133">Transmembrane helix</keyword>
<evidence type="ECO:0000313" key="7">
    <source>
        <dbReference type="EMBL" id="KAF1763036.1"/>
    </source>
</evidence>
<dbReference type="PANTHER" id="PTHR47156:SF7">
    <property type="entry name" value="RING-TYPE DOMAIN-CONTAINING PROTEIN"/>
    <property type="match status" value="1"/>
</dbReference>
<dbReference type="EMBL" id="WUAV01000003">
    <property type="protein sequence ID" value="KAF1763036.1"/>
    <property type="molecule type" value="Genomic_DNA"/>
</dbReference>
<name>A0A6A5H834_CAERE</name>
<proteinExistence type="predicted"/>
<dbReference type="PROSITE" id="PS00518">
    <property type="entry name" value="ZF_RING_1"/>
    <property type="match status" value="1"/>
</dbReference>
<dbReference type="InterPro" id="IPR013083">
    <property type="entry name" value="Znf_RING/FYVE/PHD"/>
</dbReference>
<dbReference type="InterPro" id="IPR017907">
    <property type="entry name" value="Znf_RING_CS"/>
</dbReference>
<evidence type="ECO:0000256" key="1">
    <source>
        <dbReference type="ARBA" id="ARBA00022723"/>
    </source>
</evidence>